<evidence type="ECO:0000313" key="1">
    <source>
        <dbReference type="EMBL" id="MXU83117.1"/>
    </source>
</evidence>
<accession>A0A6B0U1P2</accession>
<dbReference type="EMBL" id="GIFC01001034">
    <property type="protein sequence ID" value="MXU83117.1"/>
    <property type="molecule type" value="Transcribed_RNA"/>
</dbReference>
<protein>
    <submittedName>
        <fullName evidence="1">Uncharacterized protein</fullName>
    </submittedName>
</protein>
<dbReference type="AlphaFoldDB" id="A0A6B0U1P2"/>
<proteinExistence type="predicted"/>
<organism evidence="1">
    <name type="scientific">Ixodes ricinus</name>
    <name type="common">Common tick</name>
    <name type="synonym">Acarus ricinus</name>
    <dbReference type="NCBI Taxonomy" id="34613"/>
    <lineage>
        <taxon>Eukaryota</taxon>
        <taxon>Metazoa</taxon>
        <taxon>Ecdysozoa</taxon>
        <taxon>Arthropoda</taxon>
        <taxon>Chelicerata</taxon>
        <taxon>Arachnida</taxon>
        <taxon>Acari</taxon>
        <taxon>Parasitiformes</taxon>
        <taxon>Ixodida</taxon>
        <taxon>Ixodoidea</taxon>
        <taxon>Ixodidae</taxon>
        <taxon>Ixodinae</taxon>
        <taxon>Ixodes</taxon>
    </lineage>
</organism>
<name>A0A6B0U1P2_IXORI</name>
<reference evidence="1" key="1">
    <citation type="submission" date="2019-12" db="EMBL/GenBank/DDBJ databases">
        <title>An insight into the sialome of adult female Ixodes ricinus ticks feeding for 6 days.</title>
        <authorList>
            <person name="Perner J."/>
            <person name="Ribeiro J.M.C."/>
        </authorList>
    </citation>
    <scope>NUCLEOTIDE SEQUENCE</scope>
    <source>
        <strain evidence="1">Semi-engorged</strain>
        <tissue evidence="1">Salivary glands</tissue>
    </source>
</reference>
<sequence length="73" mass="7990">MSRLAGSVTVSSIAFNSSCASLHRKVPSQASAESMVVDATDLLDRSFLVFLVELKDRTNDLLLFIEMKITLLS</sequence>